<organism evidence="1 2">
    <name type="scientific">Zarea fungicola</name>
    <dbReference type="NCBI Taxonomy" id="93591"/>
    <lineage>
        <taxon>Eukaryota</taxon>
        <taxon>Fungi</taxon>
        <taxon>Dikarya</taxon>
        <taxon>Ascomycota</taxon>
        <taxon>Pezizomycotina</taxon>
        <taxon>Sordariomycetes</taxon>
        <taxon>Hypocreomycetidae</taxon>
        <taxon>Hypocreales</taxon>
        <taxon>Cordycipitaceae</taxon>
        <taxon>Zarea</taxon>
    </lineage>
</organism>
<evidence type="ECO:0000313" key="1">
    <source>
        <dbReference type="EMBL" id="KAJ2967759.1"/>
    </source>
</evidence>
<keyword evidence="2" id="KW-1185">Reference proteome</keyword>
<dbReference type="Proteomes" id="UP001143910">
    <property type="component" value="Unassembled WGS sequence"/>
</dbReference>
<comment type="caution">
    <text evidence="1">The sequence shown here is derived from an EMBL/GenBank/DDBJ whole genome shotgun (WGS) entry which is preliminary data.</text>
</comment>
<accession>A0ACC1MM60</accession>
<protein>
    <submittedName>
        <fullName evidence="1">Uncharacterized protein</fullName>
    </submittedName>
</protein>
<proteinExistence type="predicted"/>
<name>A0ACC1MM60_9HYPO</name>
<dbReference type="EMBL" id="JANJQO010002198">
    <property type="protein sequence ID" value="KAJ2967759.1"/>
    <property type="molecule type" value="Genomic_DNA"/>
</dbReference>
<sequence length="474" mass="53786">MAGYMERLYQTAIWLLACHLAWILVLTTVGVYSSWAGQPSLPAFQSRLWHSLLSSPKTVFLNLPCFLFCRSKHYWLYNSRINGAEPAPAYVGRFGPLGLDWLLDIQAAIKEHRLFAMFDHYFARTGPTLWVQVLNSWALLTRDQEIVKAMFDTQFEDWDIGGAKQGAVVIALGRHSIFATNGSEWKHERAMIRPSFVRNQLADLECTDRHVENFLRRLPRDGTSSLDVQDLLYMFTMDISTDFMFGHSTNTLTNPTVESTNFSRNFDLLLLTASNRSKAGWFSAFGQDKNSDPVIRACNDFVDAHVAKALSTEKVKERAYVFMDELIQSGASHEEIRSQLLSMIVGGRDTGASTLSSMLWILARRPDVVKKIREELEILGGQKPTWDDLRNLKYLNNVLKETLRLHAPVASNSRVANKDTVLPTGGGKDGKSPLFVPKGTSVRFSTHHIHRNKGIYGDDVEEFRPDRWDTLRPK</sequence>
<evidence type="ECO:0000313" key="2">
    <source>
        <dbReference type="Proteomes" id="UP001143910"/>
    </source>
</evidence>
<gene>
    <name evidence="1" type="ORF">NQ176_g9509</name>
</gene>
<reference evidence="1" key="1">
    <citation type="submission" date="2022-08" db="EMBL/GenBank/DDBJ databases">
        <title>Genome Sequence of Lecanicillium fungicola.</title>
        <authorList>
            <person name="Buettner E."/>
        </authorList>
    </citation>
    <scope>NUCLEOTIDE SEQUENCE</scope>
    <source>
        <strain evidence="1">Babe33</strain>
    </source>
</reference>